<proteinExistence type="predicted"/>
<dbReference type="Proteomes" id="UP000315215">
    <property type="component" value="Chromosome"/>
</dbReference>
<keyword evidence="1" id="KW-0472">Membrane</keyword>
<keyword evidence="1" id="KW-0812">Transmembrane</keyword>
<evidence type="ECO:0000313" key="2">
    <source>
        <dbReference type="EMBL" id="QDP41512.1"/>
    </source>
</evidence>
<protein>
    <submittedName>
        <fullName evidence="2">Uncharacterized protein</fullName>
    </submittedName>
</protein>
<dbReference type="EMBL" id="CP041666">
    <property type="protein sequence ID" value="QDP41512.1"/>
    <property type="molecule type" value="Genomic_DNA"/>
</dbReference>
<dbReference type="AlphaFoldDB" id="A0A516KJF8"/>
<reference evidence="2 3" key="1">
    <citation type="submission" date="2019-07" db="EMBL/GenBank/DDBJ databases">
        <authorList>
            <person name="Li J."/>
        </authorList>
    </citation>
    <scope>NUCLEOTIDE SEQUENCE [LARGE SCALE GENOMIC DNA]</scope>
    <source>
        <strain evidence="2 3">TKL69</strain>
    </source>
</reference>
<dbReference type="KEGG" id="aqt:FN924_15825"/>
<sequence>MTKRKLYWILMPPFLITSILLLTLLPFEYRYYAYLVIVAFWVVYYSCRFVLAKKNKLKS</sequence>
<keyword evidence="3" id="KW-1185">Reference proteome</keyword>
<evidence type="ECO:0000313" key="3">
    <source>
        <dbReference type="Proteomes" id="UP000315215"/>
    </source>
</evidence>
<keyword evidence="1" id="KW-1133">Transmembrane helix</keyword>
<feature type="transmembrane region" description="Helical" evidence="1">
    <location>
        <begin position="31"/>
        <end position="51"/>
    </location>
</feature>
<gene>
    <name evidence="2" type="ORF">FN924_15825</name>
</gene>
<feature type="transmembrane region" description="Helical" evidence="1">
    <location>
        <begin position="7"/>
        <end position="25"/>
    </location>
</feature>
<organism evidence="2 3">
    <name type="scientific">Radiobacillus deserti</name>
    <dbReference type="NCBI Taxonomy" id="2594883"/>
    <lineage>
        <taxon>Bacteria</taxon>
        <taxon>Bacillati</taxon>
        <taxon>Bacillota</taxon>
        <taxon>Bacilli</taxon>
        <taxon>Bacillales</taxon>
        <taxon>Bacillaceae</taxon>
        <taxon>Radiobacillus</taxon>
    </lineage>
</organism>
<accession>A0A516KJF8</accession>
<name>A0A516KJF8_9BACI</name>
<evidence type="ECO:0000256" key="1">
    <source>
        <dbReference type="SAM" id="Phobius"/>
    </source>
</evidence>